<dbReference type="RefSeq" id="WP_143808769.1">
    <property type="nucleotide sequence ID" value="NZ_FXAT01000001.1"/>
</dbReference>
<dbReference type="AlphaFoldDB" id="A0A1X7I6U9"/>
<gene>
    <name evidence="1" type="ORF">SAMN06265784_101351</name>
</gene>
<name>A0A1X7I6U9_9BURK</name>
<evidence type="ECO:0000313" key="2">
    <source>
        <dbReference type="Proteomes" id="UP000193228"/>
    </source>
</evidence>
<reference evidence="2" key="1">
    <citation type="submission" date="2017-04" db="EMBL/GenBank/DDBJ databases">
        <authorList>
            <person name="Varghese N."/>
            <person name="Submissions S."/>
        </authorList>
    </citation>
    <scope>NUCLEOTIDE SEQUENCE [LARGE SCALE GENOMIC DNA]</scope>
    <source>
        <strain evidence="2">LMG 29540</strain>
    </source>
</reference>
<dbReference type="STRING" id="1515439.SAMN06265784_101351"/>
<dbReference type="EMBL" id="FXAT01000001">
    <property type="protein sequence ID" value="SMG09835.1"/>
    <property type="molecule type" value="Genomic_DNA"/>
</dbReference>
<organism evidence="1 2">
    <name type="scientific">Paraburkholderia susongensis</name>
    <dbReference type="NCBI Taxonomy" id="1515439"/>
    <lineage>
        <taxon>Bacteria</taxon>
        <taxon>Pseudomonadati</taxon>
        <taxon>Pseudomonadota</taxon>
        <taxon>Betaproteobacteria</taxon>
        <taxon>Burkholderiales</taxon>
        <taxon>Burkholderiaceae</taxon>
        <taxon>Paraburkholderia</taxon>
    </lineage>
</organism>
<proteinExistence type="predicted"/>
<dbReference type="Proteomes" id="UP000193228">
    <property type="component" value="Unassembled WGS sequence"/>
</dbReference>
<sequence length="246" mass="27360">MTTERCPGCGHTYYDDVPERNGYCSWCVSEGVWDEQTAAARGPAPFPMMIFRTAELDVLQIGLSELIRIGKVYDSARTTVMDARRLYGERYVLLEQRFSAERMPLWSESIWGPKPFVLPDGKTVATATTTLSTENVDNPVQSLSAAERAVLAERRRQVSEEGCTLEHDDRHQDGEMALAAACYAAADTESYPPAEPPDMWPWDVEWWKPTTPRHNLVKAAALIIAEIERIDRAAPASPAGDQGEVG</sequence>
<dbReference type="OrthoDB" id="9115426at2"/>
<evidence type="ECO:0000313" key="1">
    <source>
        <dbReference type="EMBL" id="SMG09835.1"/>
    </source>
</evidence>
<protein>
    <submittedName>
        <fullName evidence="1">Uncharacterized protein</fullName>
    </submittedName>
</protein>
<accession>A0A1X7I6U9</accession>
<keyword evidence="2" id="KW-1185">Reference proteome</keyword>